<feature type="domain" description="Sushi" evidence="7">
    <location>
        <begin position="224"/>
        <end position="283"/>
    </location>
</feature>
<feature type="disulfide bond" evidence="5">
    <location>
        <begin position="311"/>
        <end position="338"/>
    </location>
</feature>
<protein>
    <submittedName>
        <fullName evidence="9">Complement receptor type 2 isoform X1</fullName>
    </submittedName>
</protein>
<feature type="domain" description="Sushi" evidence="7">
    <location>
        <begin position="493"/>
        <end position="549"/>
    </location>
</feature>
<feature type="domain" description="Sushi" evidence="7">
    <location>
        <begin position="23"/>
        <end position="87"/>
    </location>
</feature>
<dbReference type="PANTHER" id="PTHR19325">
    <property type="entry name" value="COMPLEMENT COMPONENT-RELATED SUSHI DOMAIN-CONTAINING"/>
    <property type="match status" value="1"/>
</dbReference>
<proteinExistence type="predicted"/>
<evidence type="ECO:0000313" key="9">
    <source>
        <dbReference type="RefSeq" id="XP_013990964.2"/>
    </source>
</evidence>
<feature type="disulfide bond" evidence="5">
    <location>
        <begin position="190"/>
        <end position="217"/>
    </location>
</feature>
<accession>A0A1S3LKC3</accession>
<dbReference type="AlphaFoldDB" id="A0A1S3LKC3"/>
<dbReference type="InterPro" id="IPR050350">
    <property type="entry name" value="Compl-Cell_Adhes-Reg"/>
</dbReference>
<dbReference type="GeneID" id="106566909"/>
<dbReference type="Pfam" id="PF00084">
    <property type="entry name" value="Sushi"/>
    <property type="match status" value="9"/>
</dbReference>
<evidence type="ECO:0000256" key="5">
    <source>
        <dbReference type="PROSITE-ProRule" id="PRU00302"/>
    </source>
</evidence>
<reference evidence="9" key="1">
    <citation type="submission" date="2025-08" db="UniProtKB">
        <authorList>
            <consortium name="RefSeq"/>
        </authorList>
    </citation>
    <scope>IDENTIFICATION</scope>
</reference>
<feature type="domain" description="Sushi" evidence="7">
    <location>
        <begin position="550"/>
        <end position="609"/>
    </location>
</feature>
<feature type="domain" description="Sushi" evidence="7">
    <location>
        <begin position="352"/>
        <end position="411"/>
    </location>
</feature>
<keyword evidence="6" id="KW-0732">Signal</keyword>
<dbReference type="RefSeq" id="XP_013990964.2">
    <property type="nucleotide sequence ID" value="XM_014135489.2"/>
</dbReference>
<feature type="disulfide bond" evidence="5">
    <location>
        <begin position="640"/>
        <end position="667"/>
    </location>
</feature>
<feature type="domain" description="Sushi" evidence="7">
    <location>
        <begin position="284"/>
        <end position="340"/>
    </location>
</feature>
<dbReference type="InterPro" id="IPR035976">
    <property type="entry name" value="Sushi/SCR/CCP_sf"/>
</dbReference>
<evidence type="ECO:0000256" key="3">
    <source>
        <dbReference type="ARBA" id="ARBA00023157"/>
    </source>
</evidence>
<feature type="disulfide bond" evidence="5">
    <location>
        <begin position="463"/>
        <end position="490"/>
    </location>
</feature>
<comment type="caution">
    <text evidence="5">Lacks conserved residue(s) required for the propagation of feature annotation.</text>
</comment>
<gene>
    <name evidence="9" type="primary">si:ch73-217n20.1</name>
</gene>
<feature type="signal peptide" evidence="6">
    <location>
        <begin position="1"/>
        <end position="19"/>
    </location>
</feature>
<feature type="domain" description="Sushi" evidence="7">
    <location>
        <begin position="88"/>
        <end position="144"/>
    </location>
</feature>
<evidence type="ECO:0000256" key="4">
    <source>
        <dbReference type="ARBA" id="ARBA00023180"/>
    </source>
</evidence>
<dbReference type="CDD" id="cd00033">
    <property type="entry name" value="CCP"/>
    <property type="match status" value="10"/>
</dbReference>
<name>A0A1S3LKC3_SALSA</name>
<keyword evidence="1 5" id="KW-0768">Sushi</keyword>
<evidence type="ECO:0000256" key="1">
    <source>
        <dbReference type="ARBA" id="ARBA00022659"/>
    </source>
</evidence>
<feature type="domain" description="Sushi" evidence="7">
    <location>
        <begin position="610"/>
        <end position="669"/>
    </location>
</feature>
<keyword evidence="2" id="KW-0677">Repeat</keyword>
<evidence type="ECO:0000313" key="8">
    <source>
        <dbReference type="Proteomes" id="UP001652741"/>
    </source>
</evidence>
<dbReference type="SUPFAM" id="SSF57535">
    <property type="entry name" value="Complement control module/SCR domain"/>
    <property type="match status" value="10"/>
</dbReference>
<evidence type="ECO:0000259" key="7">
    <source>
        <dbReference type="PROSITE" id="PS50923"/>
    </source>
</evidence>
<feature type="disulfide bond" evidence="5">
    <location>
        <begin position="382"/>
        <end position="409"/>
    </location>
</feature>
<keyword evidence="4" id="KW-0325">Glycoprotein</keyword>
<dbReference type="PROSITE" id="PS50923">
    <property type="entry name" value="SUSHI"/>
    <property type="match status" value="10"/>
</dbReference>
<evidence type="ECO:0000256" key="2">
    <source>
        <dbReference type="ARBA" id="ARBA00022737"/>
    </source>
</evidence>
<evidence type="ECO:0000256" key="6">
    <source>
        <dbReference type="SAM" id="SignalP"/>
    </source>
</evidence>
<keyword evidence="3 5" id="KW-1015">Disulfide bond</keyword>
<keyword evidence="8" id="KW-1185">Reference proteome</keyword>
<sequence length="670" mass="72594">MNLVYNVVFFLSLALHASAQVPSKCDAPLSYPHTQIEDMYMKPKKGIFSNGEKVRYRCAEGYTPNSGSRIIKCQNGKWTQLTMTCEKKNCGSAGELFNGYFHYTGSLLGDKAYAVCNEGFTLKGMEYRICKDSGWSGEIPTCEGMQQSEGGEPQVVPAEVTCPAPSVANSVKLSETGSVYRVRDSVTLACSKGFLLTGAQQLTCGPDGQWQPELPLCLPSVGEITCNAPKAKGQTLINGLKPVYISGDSLSFSCKDLYYLNGSNTVTCGVKGKWTPSLPQCILIKCPILNITNGSPSIKHRRPGSDVTISCSKGNLLKGAARIKCSRSGKWMEEIPQCVPEGGEPQVVPAEVTCPAPSVANSVKLSETGSVYRVRDSVTLACSKGFLLTGAQQLTCGPDGQWQPDLPLCLPSNDIIKSPKPNGKHNTSQGRCGVPPYLSNTHLSDCCRAQADFSPGHRVRYSCAMGYIRVRGTYYSTCVSGRWTPVTLRCERKSCGSAGEMSFGHFVYTGVEFGDTATGVCDEGYQLVGQDVRNCMNDGWDGRVPVCEAVQCAKLPEVVNGEINGHLEPPYVYNTVIGYRCRVGKLIGTSELYCTKDGTWSAPPPECKDITCPYPRVQYARRTGGIRMPLEFGDSVTFVCSRGMVRHGPSTVTCSLDGTWTPALPTCEYR</sequence>
<feature type="disulfide bond" evidence="5">
    <location>
        <begin position="58"/>
        <end position="85"/>
    </location>
</feature>
<feature type="chain" id="PRO_5047196802" evidence="6">
    <location>
        <begin position="20"/>
        <end position="670"/>
    </location>
</feature>
<feature type="disulfide bond" evidence="5">
    <location>
        <begin position="254"/>
        <end position="281"/>
    </location>
</feature>
<dbReference type="Gene3D" id="2.10.70.10">
    <property type="entry name" value="Complement Module, domain 1"/>
    <property type="match status" value="10"/>
</dbReference>
<organism evidence="8 9">
    <name type="scientific">Salmo salar</name>
    <name type="common">Atlantic salmon</name>
    <dbReference type="NCBI Taxonomy" id="8030"/>
    <lineage>
        <taxon>Eukaryota</taxon>
        <taxon>Metazoa</taxon>
        <taxon>Chordata</taxon>
        <taxon>Craniata</taxon>
        <taxon>Vertebrata</taxon>
        <taxon>Euteleostomi</taxon>
        <taxon>Actinopterygii</taxon>
        <taxon>Neopterygii</taxon>
        <taxon>Teleostei</taxon>
        <taxon>Protacanthopterygii</taxon>
        <taxon>Salmoniformes</taxon>
        <taxon>Salmonidae</taxon>
        <taxon>Salmoninae</taxon>
        <taxon>Salmo</taxon>
    </lineage>
</organism>
<dbReference type="KEGG" id="sasa:106566909"/>
<dbReference type="InterPro" id="IPR000436">
    <property type="entry name" value="Sushi_SCR_CCP_dom"/>
</dbReference>
<dbReference type="PANTHER" id="PTHR19325:SF570">
    <property type="entry name" value="COMPLEMENT COMPONENT 4 BINDING PROTEIN, MEMBRANE"/>
    <property type="match status" value="1"/>
</dbReference>
<dbReference type="Proteomes" id="UP001652741">
    <property type="component" value="Chromosome ssa13"/>
</dbReference>
<feature type="domain" description="Sushi" evidence="7">
    <location>
        <begin position="430"/>
        <end position="492"/>
    </location>
</feature>
<dbReference type="SMART" id="SM00032">
    <property type="entry name" value="CCP"/>
    <property type="match status" value="10"/>
</dbReference>
<keyword evidence="9" id="KW-0675">Receptor</keyword>
<feature type="domain" description="Sushi" evidence="7">
    <location>
        <begin position="160"/>
        <end position="219"/>
    </location>
</feature>